<proteinExistence type="predicted"/>
<gene>
    <name evidence="2" type="ORF">IB292_01745</name>
</gene>
<sequence>MSYFKLGAISLLIASTGALAANTNQEPSQAELDALRSTHAQFEALELDGESAYKKSKEYLDGISTSPKDIKYPGNVVFTKEDAKLFRESHKQALELGLVEKERPEWIDSSAGQWDQTVKEISGNAEGLVEKRIRMAYPDVSKKEVEVIRGNDPKNGFLSADEDLYLFITSAMRPSEISDVLVAAKNTGATVVLRGMLPNTSALTDTSRYLLKIIQEAKLEKSPPKIIIDPRLFNIFNIQSAPAMAYNRKAVSVTGHGLVAVDWFVEQGRTRASSESLGQLSATVDIVEEDLLALLQRKYQEIDWKKQRRKAISSFFARQTFEPFPVPKEDKDFELDPRIVFTKDVYSGGKLLAKKGDVVNPLAGFEGMNRSLFIIDPRDPRQRSLVKDRLYKDSVGNPTIVVSHLDAQKQFKGIAELEREFEHKIYMLQPSYIERFRLSALPVRVDLVGGKGIWIKEYGAETLNNIHEKLEGTNK</sequence>
<accession>A0A9Q3UAP3</accession>
<dbReference type="Pfam" id="PF09673">
    <property type="entry name" value="TrbC_Ftype"/>
    <property type="match status" value="1"/>
</dbReference>
<dbReference type="Proteomes" id="UP000726777">
    <property type="component" value="Unassembled WGS sequence"/>
</dbReference>
<reference evidence="2" key="1">
    <citation type="submission" date="2020-09" db="EMBL/GenBank/DDBJ databases">
        <title>Genome sequence of Vibrio parahaemolyticus isolates.</title>
        <authorList>
            <person name="Hammerl J.A."/>
            <person name="Strauch E."/>
        </authorList>
    </citation>
    <scope>NUCLEOTIDE SEQUENCE</scope>
    <source>
        <strain evidence="2">17-VB00146</strain>
    </source>
</reference>
<feature type="signal peptide" evidence="1">
    <location>
        <begin position="1"/>
        <end position="20"/>
    </location>
</feature>
<dbReference type="EMBL" id="JACVHL010000002">
    <property type="protein sequence ID" value="MCC3803749.1"/>
    <property type="molecule type" value="Genomic_DNA"/>
</dbReference>
<name>A0A9Q3UAP3_VIBPH</name>
<protein>
    <recommendedName>
        <fullName evidence="4">Conjugal transfer protein</fullName>
    </recommendedName>
</protein>
<organism evidence="2 3">
    <name type="scientific">Vibrio parahaemolyticus</name>
    <dbReference type="NCBI Taxonomy" id="670"/>
    <lineage>
        <taxon>Bacteria</taxon>
        <taxon>Pseudomonadati</taxon>
        <taxon>Pseudomonadota</taxon>
        <taxon>Gammaproteobacteria</taxon>
        <taxon>Vibrionales</taxon>
        <taxon>Vibrionaceae</taxon>
        <taxon>Vibrio</taxon>
    </lineage>
</organism>
<evidence type="ECO:0000256" key="1">
    <source>
        <dbReference type="SAM" id="SignalP"/>
    </source>
</evidence>
<keyword evidence="1" id="KW-0732">Signal</keyword>
<dbReference type="InterPro" id="IPR019106">
    <property type="entry name" value="T4SS_TrbC"/>
</dbReference>
<dbReference type="AlphaFoldDB" id="A0A9Q3UAP3"/>
<dbReference type="RefSeq" id="WP_228085418.1">
    <property type="nucleotide sequence ID" value="NZ_JACVHL010000002.1"/>
</dbReference>
<feature type="chain" id="PRO_5040376058" description="Conjugal transfer protein" evidence="1">
    <location>
        <begin position="21"/>
        <end position="475"/>
    </location>
</feature>
<comment type="caution">
    <text evidence="2">The sequence shown here is derived from an EMBL/GenBank/DDBJ whole genome shotgun (WGS) entry which is preliminary data.</text>
</comment>
<evidence type="ECO:0000313" key="2">
    <source>
        <dbReference type="EMBL" id="MCC3803749.1"/>
    </source>
</evidence>
<evidence type="ECO:0008006" key="4">
    <source>
        <dbReference type="Google" id="ProtNLM"/>
    </source>
</evidence>
<evidence type="ECO:0000313" key="3">
    <source>
        <dbReference type="Proteomes" id="UP000726777"/>
    </source>
</evidence>